<dbReference type="PANTHER" id="PTHR10353">
    <property type="entry name" value="GLYCOSYL HYDROLASE"/>
    <property type="match status" value="1"/>
</dbReference>
<comment type="caution">
    <text evidence="5">The sequence shown here is derived from an EMBL/GenBank/DDBJ whole genome shotgun (WGS) entry which is preliminary data.</text>
</comment>
<dbReference type="InterPro" id="IPR001360">
    <property type="entry name" value="Glyco_hydro_1"/>
</dbReference>
<evidence type="ECO:0000313" key="5">
    <source>
        <dbReference type="EMBL" id="PJA45030.1"/>
    </source>
</evidence>
<dbReference type="Proteomes" id="UP000229385">
    <property type="component" value="Unassembled WGS sequence"/>
</dbReference>
<evidence type="ECO:0000256" key="4">
    <source>
        <dbReference type="RuleBase" id="RU003690"/>
    </source>
</evidence>
<protein>
    <recommendedName>
        <fullName evidence="7">Beta-glucosidase</fullName>
    </recommendedName>
</protein>
<organism evidence="5 6">
    <name type="scientific">Candidatus Uhrbacteria bacterium CG_4_9_14_3_um_filter_50_9</name>
    <dbReference type="NCBI Taxonomy" id="1975035"/>
    <lineage>
        <taxon>Bacteria</taxon>
        <taxon>Candidatus Uhriibacteriota</taxon>
    </lineage>
</organism>
<gene>
    <name evidence="5" type="ORF">CO174_05290</name>
</gene>
<dbReference type="PRINTS" id="PR00131">
    <property type="entry name" value="GLHYDRLASE1"/>
</dbReference>
<evidence type="ECO:0008006" key="7">
    <source>
        <dbReference type="Google" id="ProtNLM"/>
    </source>
</evidence>
<keyword evidence="3" id="KW-0326">Glycosidase</keyword>
<evidence type="ECO:0000256" key="1">
    <source>
        <dbReference type="ARBA" id="ARBA00010838"/>
    </source>
</evidence>
<sequence length="745" mass="86361">MSQFPKSFYWGCSTSAHQIEGNTMNDWSEWEQSMDRRTQLQNTGKDPNEFISGAACDSWNLFKEDLRCLKELGVNSYRFSIEWSRVEPARGSFDQNVIDRYVQFAKRLTEEGIEPFVTLWHWPVPLWVRDQGRFESTKTIDDFVTFVEVMVEAMRPYVRTWITINEPLVYASNSYLTGQWPPQKKHLRSTIRVARHLIEAHRRAYEAIKQIDSTLQVGLSKHNIHFSAKQPWGINQLIARTSTYVWNEWFLNRVRHHQDFIGLNYYFHNSVDLKLGKQKKIVSDIGWELYPEGLYRVLKGLKRYGKPVYITEHGLADKDDRHRAWYLQESLRYAARALNEGVDLRGYFHWSLLDNFEWADGFFPRFGLFEVDFKTCKRKARPSVDVYRRIIEQGGPLKEDEHHMNPLVSTASTNLTNILTHAIEFSAPSKALVIFDDEAPLTEILTEAYRQALKGQDFVNIKETGAENILERINQLSPGDLVVLVQSMNFRLNEFRVRIELFNRELKTVEHVHLARMHEDQFPRYIDALAYDPNYYRLRGRALKEKIDRCNKIIVECPGTTLVYDSPFEETRLNIGDYSEMKNTGGTFPIGEVFSEPKDLDKVNGELKIFAFAGKDHIMREYEPFTVVINGGILSAPEAPEEFQEILHMIEERSPVHVREFGLGLNPAMGKGKLINDVTGFERMLGLHLSLGSKHSIYKKPGLPRKSAGFHVDVFADLERIVIDDEVVFENGDYTGLIPNAMRLA</sequence>
<dbReference type="PANTHER" id="PTHR10353:SF209">
    <property type="entry name" value="GALACTOLIPID GALACTOSYLTRANSFERASE SFR2, CHLOROPLASTIC"/>
    <property type="match status" value="1"/>
</dbReference>
<evidence type="ECO:0000256" key="2">
    <source>
        <dbReference type="ARBA" id="ARBA00022801"/>
    </source>
</evidence>
<dbReference type="SUPFAM" id="SSF51445">
    <property type="entry name" value="(Trans)glycosidases"/>
    <property type="match status" value="1"/>
</dbReference>
<dbReference type="InterPro" id="IPR017853">
    <property type="entry name" value="GH"/>
</dbReference>
<dbReference type="GO" id="GO:0008422">
    <property type="term" value="F:beta-glucosidase activity"/>
    <property type="evidence" value="ECO:0007669"/>
    <property type="project" value="TreeGrafter"/>
</dbReference>
<comment type="similarity">
    <text evidence="1 4">Belongs to the glycosyl hydrolase 1 family.</text>
</comment>
<evidence type="ECO:0000256" key="3">
    <source>
        <dbReference type="ARBA" id="ARBA00023295"/>
    </source>
</evidence>
<name>A0A2M7XAY5_9BACT</name>
<keyword evidence="2" id="KW-0378">Hydrolase</keyword>
<dbReference type="Gene3D" id="3.20.20.80">
    <property type="entry name" value="Glycosidases"/>
    <property type="match status" value="1"/>
</dbReference>
<dbReference type="Pfam" id="PF00232">
    <property type="entry name" value="Glyco_hydro_1"/>
    <property type="match status" value="2"/>
</dbReference>
<evidence type="ECO:0000313" key="6">
    <source>
        <dbReference type="Proteomes" id="UP000229385"/>
    </source>
</evidence>
<dbReference type="GO" id="GO:0005975">
    <property type="term" value="P:carbohydrate metabolic process"/>
    <property type="evidence" value="ECO:0007669"/>
    <property type="project" value="InterPro"/>
</dbReference>
<dbReference type="EMBL" id="PFWU01000053">
    <property type="protein sequence ID" value="PJA45030.1"/>
    <property type="molecule type" value="Genomic_DNA"/>
</dbReference>
<dbReference type="AlphaFoldDB" id="A0A2M7XAY5"/>
<reference evidence="6" key="1">
    <citation type="submission" date="2017-09" db="EMBL/GenBank/DDBJ databases">
        <title>Depth-based differentiation of microbial function through sediment-hosted aquifers and enrichment of novel symbionts in the deep terrestrial subsurface.</title>
        <authorList>
            <person name="Probst A.J."/>
            <person name="Ladd B."/>
            <person name="Jarett J.K."/>
            <person name="Geller-Mcgrath D.E."/>
            <person name="Sieber C.M.K."/>
            <person name="Emerson J.B."/>
            <person name="Anantharaman K."/>
            <person name="Thomas B.C."/>
            <person name="Malmstrom R."/>
            <person name="Stieglmeier M."/>
            <person name="Klingl A."/>
            <person name="Woyke T."/>
            <person name="Ryan C.M."/>
            <person name="Banfield J.F."/>
        </authorList>
    </citation>
    <scope>NUCLEOTIDE SEQUENCE [LARGE SCALE GENOMIC DNA]</scope>
</reference>
<proteinExistence type="inferred from homology"/>
<accession>A0A2M7XAY5</accession>